<accession>A0ABT3XXA1</accession>
<organism evidence="1 2">
    <name type="scientific">Chryseobacterium formosus</name>
    <dbReference type="NCBI Taxonomy" id="1537363"/>
    <lineage>
        <taxon>Bacteria</taxon>
        <taxon>Pseudomonadati</taxon>
        <taxon>Bacteroidota</taxon>
        <taxon>Flavobacteriia</taxon>
        <taxon>Flavobacteriales</taxon>
        <taxon>Weeksellaceae</taxon>
        <taxon>Chryseobacterium group</taxon>
        <taxon>Chryseobacterium</taxon>
    </lineage>
</organism>
<dbReference type="EMBL" id="JAOVZW010000031">
    <property type="protein sequence ID" value="MCX8526254.1"/>
    <property type="molecule type" value="Genomic_DNA"/>
</dbReference>
<sequence length="235" mass="27648">MKITVENTNCDFENTYLINEHATSYINFTFEFAKIVSRQSKKIIQENFIKEIKSELKKYTWIIISDVQLEIYWYLNAVERQETDKIGDLDNITKPVIDSFIGVDGLIVDDSQIASMNTLWMSRNDLIEDNVVKIKFTFNNDFSLKKENLFFVLYSAPMCTPINIDLNDKEQIKNILNLFEFKSKMIDFASAFKENGANIDRYLLVSEWHFHRTRLSGFPNKMIYTIEQLEQLAKN</sequence>
<name>A0ABT3XXA1_9FLAO</name>
<dbReference type="InterPro" id="IPR036614">
    <property type="entry name" value="RusA-like_sf"/>
</dbReference>
<protein>
    <submittedName>
        <fullName evidence="1">RusA family crossover junction endodeoxyribonuclease</fullName>
    </submittedName>
</protein>
<dbReference type="SUPFAM" id="SSF103084">
    <property type="entry name" value="Holliday junction resolvase RusA"/>
    <property type="match status" value="1"/>
</dbReference>
<dbReference type="InterPro" id="IPR008822">
    <property type="entry name" value="Endonuclease_RusA-like"/>
</dbReference>
<keyword evidence="2" id="KW-1185">Reference proteome</keyword>
<dbReference type="Gene3D" id="3.30.1330.70">
    <property type="entry name" value="Holliday junction resolvase RusA"/>
    <property type="match status" value="1"/>
</dbReference>
<evidence type="ECO:0000313" key="1">
    <source>
        <dbReference type="EMBL" id="MCX8526254.1"/>
    </source>
</evidence>
<dbReference type="Proteomes" id="UP001073122">
    <property type="component" value="Unassembled WGS sequence"/>
</dbReference>
<dbReference type="RefSeq" id="WP_267267485.1">
    <property type="nucleotide sequence ID" value="NZ_JAOVZW010000031.1"/>
</dbReference>
<comment type="caution">
    <text evidence="1">The sequence shown here is derived from an EMBL/GenBank/DDBJ whole genome shotgun (WGS) entry which is preliminary data.</text>
</comment>
<dbReference type="Pfam" id="PF05866">
    <property type="entry name" value="RusA"/>
    <property type="match status" value="1"/>
</dbReference>
<gene>
    <name evidence="1" type="ORF">OF897_20260</name>
</gene>
<proteinExistence type="predicted"/>
<reference evidence="1" key="1">
    <citation type="submission" date="2022-10" db="EMBL/GenBank/DDBJ databases">
        <title>Chryseobacterium sp. nov., a novel bacterial species.</title>
        <authorList>
            <person name="Cao Y."/>
        </authorList>
    </citation>
    <scope>NUCLEOTIDE SEQUENCE</scope>
    <source>
        <strain evidence="1">CCTCC AB2015118</strain>
    </source>
</reference>
<evidence type="ECO:0000313" key="2">
    <source>
        <dbReference type="Proteomes" id="UP001073122"/>
    </source>
</evidence>